<accession>A0ABR7V523</accession>
<evidence type="ECO:0000313" key="3">
    <source>
        <dbReference type="Proteomes" id="UP001166021"/>
    </source>
</evidence>
<dbReference type="EMBL" id="JABTCF010000016">
    <property type="protein sequence ID" value="MBD0779888.1"/>
    <property type="molecule type" value="Genomic_DNA"/>
</dbReference>
<protein>
    <recommendedName>
        <fullName evidence="1">Carbohydrate-binding domain-containing protein</fullName>
    </recommendedName>
</protein>
<dbReference type="RefSeq" id="WP_188245321.1">
    <property type="nucleotide sequence ID" value="NZ_JABTCF010000016.1"/>
</dbReference>
<keyword evidence="3" id="KW-1185">Reference proteome</keyword>
<dbReference type="InterPro" id="IPR010502">
    <property type="entry name" value="Carb-bd_dom_fam9"/>
</dbReference>
<dbReference type="Gene3D" id="2.60.40.1190">
    <property type="match status" value="1"/>
</dbReference>
<dbReference type="Pfam" id="PF16011">
    <property type="entry name" value="CBM9_2"/>
    <property type="match status" value="1"/>
</dbReference>
<dbReference type="CDD" id="cd09620">
    <property type="entry name" value="CBM9_like_3"/>
    <property type="match status" value="1"/>
</dbReference>
<evidence type="ECO:0000259" key="1">
    <source>
        <dbReference type="Pfam" id="PF16011"/>
    </source>
</evidence>
<comment type="caution">
    <text evidence="2">The sequence shown here is derived from an EMBL/GenBank/DDBJ whole genome shotgun (WGS) entry which is preliminary data.</text>
</comment>
<gene>
    <name evidence="2" type="ORF">HPE56_18985</name>
</gene>
<organism evidence="2 3">
    <name type="scientific">Maribacter aquimaris</name>
    <dbReference type="NCBI Taxonomy" id="2737171"/>
    <lineage>
        <taxon>Bacteria</taxon>
        <taxon>Pseudomonadati</taxon>
        <taxon>Bacteroidota</taxon>
        <taxon>Flavobacteriia</taxon>
        <taxon>Flavobacteriales</taxon>
        <taxon>Flavobacteriaceae</taxon>
        <taxon>Maribacter</taxon>
    </lineage>
</organism>
<dbReference type="Proteomes" id="UP001166021">
    <property type="component" value="Unassembled WGS sequence"/>
</dbReference>
<name>A0ABR7V523_9FLAO</name>
<feature type="domain" description="Carbohydrate-binding" evidence="1">
    <location>
        <begin position="34"/>
        <end position="211"/>
    </location>
</feature>
<proteinExistence type="predicted"/>
<reference evidence="2" key="1">
    <citation type="submission" date="2020-05" db="EMBL/GenBank/DDBJ databases">
        <title>The draft genome sequence of Maribacter sp. ANRC-HE7.</title>
        <authorList>
            <person name="Mu L."/>
        </authorList>
    </citation>
    <scope>NUCLEOTIDE SEQUENCE</scope>
    <source>
        <strain evidence="2">ANRC-HE7</strain>
    </source>
</reference>
<sequence>MEAAKSLVIPFIPDLDEIPLEQLNETLASSGFSSKIDQINWEAYRYKPSVDFYLAHNNQHLFILYKVIEENIHAKHVNDNDAVWEDSCVEAFFSKNSNEGYFNFEVSCIGTVLVGFGMGRDNRIHLEDDRMKTIKRASSLGKEIIGKDNVNGSWWLQLAIPLEILGVKKGQTIRANFYKCGDECKVPHFLSWQPILTPQPDFHQPDFFADLILE</sequence>
<dbReference type="SUPFAM" id="SSF49344">
    <property type="entry name" value="CBD9-like"/>
    <property type="match status" value="1"/>
</dbReference>
<evidence type="ECO:0000313" key="2">
    <source>
        <dbReference type="EMBL" id="MBD0779888.1"/>
    </source>
</evidence>